<dbReference type="InterPro" id="IPR013783">
    <property type="entry name" value="Ig-like_fold"/>
</dbReference>
<evidence type="ECO:0000259" key="3">
    <source>
        <dbReference type="PROSITE" id="PS50853"/>
    </source>
</evidence>
<dbReference type="InterPro" id="IPR036116">
    <property type="entry name" value="FN3_sf"/>
</dbReference>
<feature type="compositionally biased region" description="Pro residues" evidence="2">
    <location>
        <begin position="797"/>
        <end position="806"/>
    </location>
</feature>
<evidence type="ECO:0000256" key="1">
    <source>
        <dbReference type="ARBA" id="ARBA00022737"/>
    </source>
</evidence>
<proteinExistence type="predicted"/>
<evidence type="ECO:0000313" key="4">
    <source>
        <dbReference type="EMBL" id="KAI3426419.1"/>
    </source>
</evidence>
<dbReference type="PANTHER" id="PTHR46708:SF2">
    <property type="entry name" value="FIBRONECTIN TYPE-III DOMAIN-CONTAINING PROTEIN"/>
    <property type="match status" value="1"/>
</dbReference>
<feature type="compositionally biased region" description="Pro residues" evidence="2">
    <location>
        <begin position="988"/>
        <end position="1009"/>
    </location>
</feature>
<accession>A0A9D4YUA4</accession>
<dbReference type="Proteomes" id="UP001055712">
    <property type="component" value="Unassembled WGS sequence"/>
</dbReference>
<dbReference type="Gene3D" id="2.60.40.10">
    <property type="entry name" value="Immunoglobulins"/>
    <property type="match status" value="3"/>
</dbReference>
<comment type="caution">
    <text evidence="4">The sequence shown here is derived from an EMBL/GenBank/DDBJ whole genome shotgun (WGS) entry which is preliminary data.</text>
</comment>
<dbReference type="SUPFAM" id="SSF49265">
    <property type="entry name" value="Fibronectin type III"/>
    <property type="match status" value="5"/>
</dbReference>
<feature type="region of interest" description="Disordered" evidence="2">
    <location>
        <begin position="780"/>
        <end position="817"/>
    </location>
</feature>
<reference evidence="4" key="2">
    <citation type="submission" date="2020-11" db="EMBL/GenBank/DDBJ databases">
        <authorList>
            <person name="Cecchin M."/>
            <person name="Marcolungo L."/>
            <person name="Rossato M."/>
            <person name="Girolomoni L."/>
            <person name="Cosentino E."/>
            <person name="Cuine S."/>
            <person name="Li-Beisson Y."/>
            <person name="Delledonne M."/>
            <person name="Ballottari M."/>
        </authorList>
    </citation>
    <scope>NUCLEOTIDE SEQUENCE</scope>
    <source>
        <strain evidence="4">211/11P</strain>
        <tissue evidence="4">Whole cell</tissue>
    </source>
</reference>
<keyword evidence="1" id="KW-0677">Repeat</keyword>
<dbReference type="SMART" id="SM00060">
    <property type="entry name" value="FN3"/>
    <property type="match status" value="6"/>
</dbReference>
<keyword evidence="5" id="KW-1185">Reference proteome</keyword>
<organism evidence="4 5">
    <name type="scientific">Chlorella vulgaris</name>
    <name type="common">Green alga</name>
    <dbReference type="NCBI Taxonomy" id="3077"/>
    <lineage>
        <taxon>Eukaryota</taxon>
        <taxon>Viridiplantae</taxon>
        <taxon>Chlorophyta</taxon>
        <taxon>core chlorophytes</taxon>
        <taxon>Trebouxiophyceae</taxon>
        <taxon>Chlorellales</taxon>
        <taxon>Chlorellaceae</taxon>
        <taxon>Chlorella clade</taxon>
        <taxon>Chlorella</taxon>
    </lineage>
</organism>
<dbReference type="InterPro" id="IPR003961">
    <property type="entry name" value="FN3_dom"/>
</dbReference>
<gene>
    <name evidence="4" type="ORF">D9Q98_008788</name>
</gene>
<evidence type="ECO:0000313" key="5">
    <source>
        <dbReference type="Proteomes" id="UP001055712"/>
    </source>
</evidence>
<feature type="region of interest" description="Disordered" evidence="2">
    <location>
        <begin position="977"/>
        <end position="1025"/>
    </location>
</feature>
<dbReference type="AlphaFoldDB" id="A0A9D4YUA4"/>
<protein>
    <recommendedName>
        <fullName evidence="3">Fibronectin type-III domain-containing protein</fullName>
    </recommendedName>
</protein>
<dbReference type="OrthoDB" id="519031at2759"/>
<feature type="domain" description="Fibronectin type-III" evidence="3">
    <location>
        <begin position="611"/>
        <end position="706"/>
    </location>
</feature>
<dbReference type="CDD" id="cd00063">
    <property type="entry name" value="FN3"/>
    <property type="match status" value="2"/>
</dbReference>
<dbReference type="PANTHER" id="PTHR46708">
    <property type="entry name" value="TENASCIN"/>
    <property type="match status" value="1"/>
</dbReference>
<reference evidence="4" key="1">
    <citation type="journal article" date="2019" name="Plant J.">
        <title>Chlorella vulgaris genome assembly and annotation reveals the molecular basis for metabolic acclimation to high light conditions.</title>
        <authorList>
            <person name="Cecchin M."/>
            <person name="Marcolungo L."/>
            <person name="Rossato M."/>
            <person name="Girolomoni L."/>
            <person name="Cosentino E."/>
            <person name="Cuine S."/>
            <person name="Li-Beisson Y."/>
            <person name="Delledonne M."/>
            <person name="Ballottari M."/>
        </authorList>
    </citation>
    <scope>NUCLEOTIDE SEQUENCE</scope>
    <source>
        <strain evidence="4">211/11P</strain>
    </source>
</reference>
<feature type="compositionally biased region" description="Low complexity" evidence="2">
    <location>
        <begin position="1010"/>
        <end position="1024"/>
    </location>
</feature>
<evidence type="ECO:0000256" key="2">
    <source>
        <dbReference type="SAM" id="MobiDB-lite"/>
    </source>
</evidence>
<sequence>MQRFRTGVPSVLLALGVKLRQDFTPAVKLAYKQALLRMAPGATIIPVAIDSEDLAQTVHTVALFPESVAGGVAAAQQLAVKLRAGGLNAYFDQRKFGRVHPEVVAEPYLADSTGDTVPSLPGSHPAGMITVAWYDYRPDQVTPQRRSAYVAAIEKFLPGAVVTYKMHVDDGDWTGAGGNAALEKVSMDTVISNASPAALAKALNTIRTRPASVWPVAQFGQMAVEEGYAVRWVPDSSFVSPCDVRTTLKLTGILALTPTCNRQTTAAYLATLKASLPGDAVTTVVSATRVSSGCQIVTSTSYPNSRHASVLALAGRLVKTPYPLSGTSFGATSRFPAFLIAGEVVTGKQRNVVTSKFVLLISASAIGQTSGKGAAFPVPGDSFVKYKFKLQPAQCQAGKSCAPLTFTSDTATPSFPGLTPSTTYVFTLRKVGCPACKPLTFKSNNATATFPGLEPGSTYNVTVEGVSKTGERIRSDNWLPLVMPPGLLLTKAVATGYTTGTATARTLPAKTFIKYNVTVSGVDKAGSITKGSNMLHFVTPSLPALRLTKVRATSPNKGLGVAEPGTLGIFQKYNVTVSGVDKASSITKGSNMLQFRTPAAQEIELAPPAPPPLVPIIGSTEPVNSTSAIVRIIAPSSLQCSSFKIRLCPINPAGPTCTVQACPTTLCQVSGLFPGTTYSVTVICLTGNGNELANTITGGTVTTLPELAVESADATGPYTGTGTADPTPNSWPFTKYTFTLKEASCASCPLLTFTSNSPMVAFTGLKSDTTYTVTVVGADSAGTTTEGSNMKQFKTPAAPPPPPPSDPSIDPGSATATSAFLDINPGTNLQCVSYRVKLCPVKPPSTTCIFAACTSTSCRVTGLSPGTVYSVTVVCLDANGNVIPPESSPVLLTTAPGFNLTSASATSPFRGTASAVAIPADVFVVVLYTLRDVSCPSCPPLTFNGTTLLGTFAGLTPATTYNVTAVGVDAAGTATPSSNWLPFTTPAASPPPSPRPPSPSPPRPAPSPVNPAAITSSTASSPTSGVVQLTAPVGITCTSYIVELCPVPPPGGACVNTSCPTISCAVTGLTAGTSYKVSAVCVDSSNTQVPASNTGTLTTPPSLSIASAGATSSVAGTATASPSSSNPFVSYNFTVVDKSCGSCPALVFTSSSPTVPLTGLTRNTTYNVTVVGIDGSGAVTPGTVWKTFTTDPLVINLVSAVATSLDSGNASAAIPAGGTFTNDAAAADNV</sequence>
<feature type="compositionally biased region" description="Polar residues" evidence="2">
    <location>
        <begin position="781"/>
        <end position="792"/>
    </location>
</feature>
<dbReference type="EMBL" id="SIDB01000011">
    <property type="protein sequence ID" value="KAI3426419.1"/>
    <property type="molecule type" value="Genomic_DNA"/>
</dbReference>
<feature type="domain" description="Fibronectin type-III" evidence="3">
    <location>
        <begin position="1007"/>
        <end position="1102"/>
    </location>
</feature>
<dbReference type="InterPro" id="IPR050991">
    <property type="entry name" value="ECM_Regulatory_Proteins"/>
</dbReference>
<name>A0A9D4YUA4_CHLVU</name>
<dbReference type="PROSITE" id="PS50853">
    <property type="entry name" value="FN3"/>
    <property type="match status" value="3"/>
</dbReference>
<feature type="domain" description="Fibronectin type-III" evidence="3">
    <location>
        <begin position="803"/>
        <end position="897"/>
    </location>
</feature>